<proteinExistence type="predicted"/>
<organism evidence="2 3">
    <name type="scientific">Sphingomonas insulae</name>
    <dbReference type="NCBI Taxonomy" id="424800"/>
    <lineage>
        <taxon>Bacteria</taxon>
        <taxon>Pseudomonadati</taxon>
        <taxon>Pseudomonadota</taxon>
        <taxon>Alphaproteobacteria</taxon>
        <taxon>Sphingomonadales</taxon>
        <taxon>Sphingomonadaceae</taxon>
        <taxon>Sphingomonas</taxon>
    </lineage>
</organism>
<keyword evidence="3" id="KW-1185">Reference proteome</keyword>
<dbReference type="Proteomes" id="UP001500238">
    <property type="component" value="Unassembled WGS sequence"/>
</dbReference>
<name>A0ABP3T6L1_9SPHN</name>
<evidence type="ECO:0000313" key="3">
    <source>
        <dbReference type="Proteomes" id="UP001500238"/>
    </source>
</evidence>
<feature type="compositionally biased region" description="Basic and acidic residues" evidence="1">
    <location>
        <begin position="12"/>
        <end position="39"/>
    </location>
</feature>
<reference evidence="3" key="1">
    <citation type="journal article" date="2019" name="Int. J. Syst. Evol. Microbiol.">
        <title>The Global Catalogue of Microorganisms (GCM) 10K type strain sequencing project: providing services to taxonomists for standard genome sequencing and annotation.</title>
        <authorList>
            <consortium name="The Broad Institute Genomics Platform"/>
            <consortium name="The Broad Institute Genome Sequencing Center for Infectious Disease"/>
            <person name="Wu L."/>
            <person name="Ma J."/>
        </authorList>
    </citation>
    <scope>NUCLEOTIDE SEQUENCE [LARGE SCALE GENOMIC DNA]</scope>
    <source>
        <strain evidence="3">JCM 14603</strain>
    </source>
</reference>
<accession>A0ABP3T6L1</accession>
<dbReference type="RefSeq" id="WP_163958569.1">
    <property type="nucleotide sequence ID" value="NZ_BAAAES010000009.1"/>
</dbReference>
<feature type="compositionally biased region" description="Gly residues" evidence="1">
    <location>
        <begin position="83"/>
        <end position="95"/>
    </location>
</feature>
<feature type="region of interest" description="Disordered" evidence="1">
    <location>
        <begin position="1"/>
        <end position="132"/>
    </location>
</feature>
<sequence length="132" mass="13321">MPDNAADSAPVDPERDRQDKPFDRKDGTYGLDYDKEREAASGAQRPSGTVGARPGDAGPPRDPAMPPENGRRASFDPATGAVHGSGSGAGGGGNPGEDFESDPAAGDGYPITGGEGLAKGGDTDLGPPDRDE</sequence>
<evidence type="ECO:0000256" key="1">
    <source>
        <dbReference type="SAM" id="MobiDB-lite"/>
    </source>
</evidence>
<dbReference type="EMBL" id="BAAAES010000009">
    <property type="protein sequence ID" value="GAA0671376.1"/>
    <property type="molecule type" value="Genomic_DNA"/>
</dbReference>
<evidence type="ECO:0000313" key="2">
    <source>
        <dbReference type="EMBL" id="GAA0671376.1"/>
    </source>
</evidence>
<evidence type="ECO:0008006" key="4">
    <source>
        <dbReference type="Google" id="ProtNLM"/>
    </source>
</evidence>
<protein>
    <recommendedName>
        <fullName evidence="4">Translation initiation factor</fullName>
    </recommendedName>
</protein>
<gene>
    <name evidence="2" type="ORF">GCM10009102_22880</name>
</gene>
<comment type="caution">
    <text evidence="2">The sequence shown here is derived from an EMBL/GenBank/DDBJ whole genome shotgun (WGS) entry which is preliminary data.</text>
</comment>